<feature type="compositionally biased region" description="Polar residues" evidence="6">
    <location>
        <begin position="74"/>
        <end position="84"/>
    </location>
</feature>
<comment type="caution">
    <text evidence="8">The sequence shown here is derived from an EMBL/GenBank/DDBJ whole genome shotgun (WGS) entry which is preliminary data.</text>
</comment>
<reference evidence="8 9" key="1">
    <citation type="submission" date="2020-12" db="EMBL/GenBank/DDBJ databases">
        <title>Concerted genomic and epigenomic changes stabilize Arabidopsis allopolyploids.</title>
        <authorList>
            <person name="Chen Z."/>
        </authorList>
    </citation>
    <scope>NUCLEOTIDE SEQUENCE [LARGE SCALE GENOMIC DNA]</scope>
    <source>
        <strain evidence="8">As9502</strain>
        <tissue evidence="8">Leaf</tissue>
    </source>
</reference>
<feature type="compositionally biased region" description="Acidic residues" evidence="6">
    <location>
        <begin position="675"/>
        <end position="687"/>
    </location>
</feature>
<protein>
    <submittedName>
        <fullName evidence="8">Zinc finger PMZ-type</fullName>
    </submittedName>
</protein>
<dbReference type="PANTHER" id="PTHR31973">
    <property type="entry name" value="POLYPROTEIN, PUTATIVE-RELATED"/>
    <property type="match status" value="1"/>
</dbReference>
<dbReference type="PROSITE" id="PS50966">
    <property type="entry name" value="ZF_SWIM"/>
    <property type="match status" value="1"/>
</dbReference>
<dbReference type="InterPro" id="IPR018289">
    <property type="entry name" value="MULE_transposase_dom"/>
</dbReference>
<feature type="region of interest" description="Disordered" evidence="6">
    <location>
        <begin position="379"/>
        <end position="405"/>
    </location>
</feature>
<feature type="region of interest" description="Disordered" evidence="6">
    <location>
        <begin position="1"/>
        <end position="143"/>
    </location>
</feature>
<dbReference type="GO" id="GO:0008270">
    <property type="term" value="F:zinc ion binding"/>
    <property type="evidence" value="ECO:0007669"/>
    <property type="project" value="UniProtKB-KW"/>
</dbReference>
<gene>
    <name evidence="8" type="ORF">ISN44_As10g009590</name>
</gene>
<feature type="region of interest" description="Disordered" evidence="6">
    <location>
        <begin position="606"/>
        <end position="628"/>
    </location>
</feature>
<feature type="compositionally biased region" description="Basic residues" evidence="6">
    <location>
        <begin position="1"/>
        <end position="12"/>
    </location>
</feature>
<keyword evidence="2 4" id="KW-0863">Zinc-finger</keyword>
<feature type="compositionally biased region" description="Pro residues" evidence="6">
    <location>
        <begin position="505"/>
        <end position="517"/>
    </location>
</feature>
<feature type="compositionally biased region" description="Polar residues" evidence="6">
    <location>
        <begin position="31"/>
        <end position="51"/>
    </location>
</feature>
<keyword evidence="9" id="KW-1185">Reference proteome</keyword>
<keyword evidence="3" id="KW-0862">Zinc</keyword>
<dbReference type="Pfam" id="PF04434">
    <property type="entry name" value="SWIM"/>
    <property type="match status" value="1"/>
</dbReference>
<evidence type="ECO:0000256" key="3">
    <source>
        <dbReference type="ARBA" id="ARBA00022833"/>
    </source>
</evidence>
<feature type="domain" description="SWIM-type" evidence="7">
    <location>
        <begin position="1173"/>
        <end position="1205"/>
    </location>
</feature>
<feature type="region of interest" description="Disordered" evidence="6">
    <location>
        <begin position="463"/>
        <end position="521"/>
    </location>
</feature>
<proteinExistence type="predicted"/>
<keyword evidence="1" id="KW-0479">Metal-binding</keyword>
<feature type="compositionally biased region" description="Low complexity" evidence="6">
    <location>
        <begin position="469"/>
        <end position="484"/>
    </location>
</feature>
<evidence type="ECO:0000313" key="9">
    <source>
        <dbReference type="Proteomes" id="UP000694251"/>
    </source>
</evidence>
<dbReference type="SMART" id="SM00575">
    <property type="entry name" value="ZnF_PMZ"/>
    <property type="match status" value="1"/>
</dbReference>
<feature type="region of interest" description="Disordered" evidence="6">
    <location>
        <begin position="265"/>
        <end position="284"/>
    </location>
</feature>
<evidence type="ECO:0000256" key="2">
    <source>
        <dbReference type="ARBA" id="ARBA00022771"/>
    </source>
</evidence>
<feature type="region of interest" description="Disordered" evidence="6">
    <location>
        <begin position="645"/>
        <end position="719"/>
    </location>
</feature>
<dbReference type="InterPro" id="IPR004252">
    <property type="entry name" value="Probable_transposase_24"/>
</dbReference>
<dbReference type="Proteomes" id="UP000694251">
    <property type="component" value="Chromosome 10"/>
</dbReference>
<feature type="compositionally biased region" description="Low complexity" evidence="6">
    <location>
        <begin position="98"/>
        <end position="112"/>
    </location>
</feature>
<name>A0A8T1ZTN8_ARASU</name>
<dbReference type="Pfam" id="PF10551">
    <property type="entry name" value="MULE"/>
    <property type="match status" value="1"/>
</dbReference>
<keyword evidence="5" id="KW-0175">Coiled coil</keyword>
<dbReference type="InterPro" id="IPR006564">
    <property type="entry name" value="Znf_PMZ"/>
</dbReference>
<evidence type="ECO:0000256" key="5">
    <source>
        <dbReference type="SAM" id="Coils"/>
    </source>
</evidence>
<evidence type="ECO:0000256" key="4">
    <source>
        <dbReference type="PROSITE-ProRule" id="PRU00325"/>
    </source>
</evidence>
<dbReference type="EMBL" id="JAEFBJ010000010">
    <property type="protein sequence ID" value="KAG7564192.1"/>
    <property type="molecule type" value="Genomic_DNA"/>
</dbReference>
<feature type="coiled-coil region" evidence="5">
    <location>
        <begin position="406"/>
        <end position="433"/>
    </location>
</feature>
<dbReference type="OrthoDB" id="1305100at2759"/>
<sequence length="1298" mass="146387">MAGRGRGRKRHNTPNIAQRAAGSPGGRPNTLPAQYNFTPAVQHPPQLQTPEVQPPVLPVQSRTAHLRNYPPPQQLFQHSFTPQREPQVGRTPSEEVLQNNQQPPATSQQAAPILEQEAPPSPPHNSQTHSQPSSQGNNFEEFPPVLPELQEDSLQALNDLLAVPGREKHTTVLNPEPIDKTSCWTCVPRDKQERYFLEFAKTHTWDPLITGTVQYYFEYICGKRMKDMVSGVRTSREKPTWIGTTLWKTMTDFWDTEEAKAKSRTYSKVRNSDRNGLGPHKHFSGPKSFQQVEAELEEELGRPVSLGEVFIKTHTRPDGTFVDLKSEKIARTYEKNVQERLSELEAASSAVSDGASRPRELTAEECTLIFLQSTDRDSRGNPYGVGSLKDSIVNGKRKHPGDSSSFRSLQEQLKEAQQKIEEQAAREAQQKDKLDNFSMVEKYLRQTDPQFLNWIANHSAQETATAPLSTSQSQNNQATSPSPSVNGQTPSFKRSLARPNVEPTHCPPVPGQSPPSSPIHEIDEETTHDKLVKLVLDDYGLNELSHQLKLSYMFSKKAMKNMSLDTPPVYVSNDRQLQCFLSLRKIDQLRLCVEFTVKEYMEISRKDGSRKRMKRPSSSGSKLESRYEVPDGGFEGFCYDYSENQDEEAGDQEAGDQEADDEEEDDEFSSRFDVFDDSDGASSDDDNFTVYGDPQNKDEDSPSLPPKKKPQNIEMAGSAGDSEALRLELSSLNLAVGQRYRSKEDLVYRLKLLAVRDGFDFNVPVSNPTAVNIVCWVDECRWRVRASTQGDEPHFYVRIYDSEHTCSVTERSNRSRQATPDVLGGLYRDFLGDVGADVKPKSVGVIINKHFRIKMGYWKSHRTLLYARQIDQGTPESSFEELPSYLYMIRWANPGTVTRLQLDDEGRFNYVFIAFGASIAGFPFMRKVVVVDGTFLHGSYKGTLLTALAQDGNFQIYPIAFGIVDTENDDSWRWFFTQLKVVIPDDKDLAIISDRHKSIGKAIGEVFPLASRGICTYHLYKNILVKFKGKHLFPLVKKAARCFRLSDFNEAFNEIEASDQNLHGYLQRAGVQMWARVHFPGERYNLMTTNIAESMNKALSKARSLPIVRLLESIRTMMTRWFAERRVDANSQQTTLSRGVEKLLQARVTAARLMGVQTIDALRVQVTYGTQLHIVNVDAKKCTCRRFDHEKLPCIHAIAAAEHMGVSRISLCSPYYKRSYLVSAYAAPIMPSDTAIPVPQIVVNQPCLPPIVVNQPGRPKKIRIKSSLEVAIGNKRPRKQHVCSRCKQAGHNAKTCQS</sequence>
<organism evidence="8 9">
    <name type="scientific">Arabidopsis suecica</name>
    <name type="common">Swedish thale-cress</name>
    <name type="synonym">Cardaminopsis suecica</name>
    <dbReference type="NCBI Taxonomy" id="45249"/>
    <lineage>
        <taxon>Eukaryota</taxon>
        <taxon>Viridiplantae</taxon>
        <taxon>Streptophyta</taxon>
        <taxon>Embryophyta</taxon>
        <taxon>Tracheophyta</taxon>
        <taxon>Spermatophyta</taxon>
        <taxon>Magnoliopsida</taxon>
        <taxon>eudicotyledons</taxon>
        <taxon>Gunneridae</taxon>
        <taxon>Pentapetalae</taxon>
        <taxon>rosids</taxon>
        <taxon>malvids</taxon>
        <taxon>Brassicales</taxon>
        <taxon>Brassicaceae</taxon>
        <taxon>Camelineae</taxon>
        <taxon>Arabidopsis</taxon>
    </lineage>
</organism>
<dbReference type="PANTHER" id="PTHR31973:SF113">
    <property type="entry name" value="PROTEIN FAR1-RELATED SEQUENCE 5-LIKE"/>
    <property type="match status" value="1"/>
</dbReference>
<accession>A0A8T1ZTN8</accession>
<evidence type="ECO:0000313" key="8">
    <source>
        <dbReference type="EMBL" id="KAG7564192.1"/>
    </source>
</evidence>
<dbReference type="InterPro" id="IPR007527">
    <property type="entry name" value="Znf_SWIM"/>
</dbReference>
<dbReference type="Pfam" id="PF03004">
    <property type="entry name" value="Transposase_24"/>
    <property type="match status" value="1"/>
</dbReference>
<evidence type="ECO:0000256" key="6">
    <source>
        <dbReference type="SAM" id="MobiDB-lite"/>
    </source>
</evidence>
<evidence type="ECO:0000259" key="7">
    <source>
        <dbReference type="PROSITE" id="PS50966"/>
    </source>
</evidence>
<evidence type="ECO:0000256" key="1">
    <source>
        <dbReference type="ARBA" id="ARBA00022723"/>
    </source>
</evidence>
<feature type="compositionally biased region" description="Acidic residues" evidence="6">
    <location>
        <begin position="645"/>
        <end position="667"/>
    </location>
</feature>
<feature type="compositionally biased region" description="Polar residues" evidence="6">
    <location>
        <begin position="124"/>
        <end position="138"/>
    </location>
</feature>